<keyword evidence="1" id="KW-0472">Membrane</keyword>
<comment type="caution">
    <text evidence="2">The sequence shown here is derived from an EMBL/GenBank/DDBJ whole genome shotgun (WGS) entry which is preliminary data.</text>
</comment>
<dbReference type="EMBL" id="JBHZOL010000028">
    <property type="protein sequence ID" value="MFE4105558.1"/>
    <property type="molecule type" value="Genomic_DNA"/>
</dbReference>
<evidence type="ECO:0000313" key="3">
    <source>
        <dbReference type="Proteomes" id="UP001600165"/>
    </source>
</evidence>
<proteinExistence type="predicted"/>
<name>A0ABW6IBM4_9CYAN</name>
<organism evidence="2 3">
    <name type="scientific">Almyronema epifaneia S1</name>
    <dbReference type="NCBI Taxonomy" id="2991925"/>
    <lineage>
        <taxon>Bacteria</taxon>
        <taxon>Bacillati</taxon>
        <taxon>Cyanobacteriota</taxon>
        <taxon>Cyanophyceae</taxon>
        <taxon>Nodosilineales</taxon>
        <taxon>Nodosilineaceae</taxon>
        <taxon>Almyronema</taxon>
        <taxon>Almyronema epifaneia</taxon>
    </lineage>
</organism>
<feature type="transmembrane region" description="Helical" evidence="1">
    <location>
        <begin position="12"/>
        <end position="35"/>
    </location>
</feature>
<keyword evidence="1" id="KW-0812">Transmembrane</keyword>
<protein>
    <submittedName>
        <fullName evidence="2">Uncharacterized protein</fullName>
    </submittedName>
</protein>
<reference evidence="2 3" key="1">
    <citation type="submission" date="2024-10" db="EMBL/GenBank/DDBJ databases">
        <authorList>
            <person name="Ratan Roy A."/>
            <person name="Morales Sandoval P.H."/>
            <person name="De Los Santos Villalobos S."/>
            <person name="Chakraborty S."/>
            <person name="Mukherjee J."/>
        </authorList>
    </citation>
    <scope>NUCLEOTIDE SEQUENCE [LARGE SCALE GENOMIC DNA]</scope>
    <source>
        <strain evidence="2 3">S1</strain>
    </source>
</reference>
<keyword evidence="3" id="KW-1185">Reference proteome</keyword>
<evidence type="ECO:0000256" key="1">
    <source>
        <dbReference type="SAM" id="Phobius"/>
    </source>
</evidence>
<keyword evidence="1" id="KW-1133">Transmembrane helix</keyword>
<gene>
    <name evidence="2" type="ORF">ACFVKH_04660</name>
</gene>
<sequence length="466" mass="53288">MRILSQSQENFFWQKLMAIVMVTNLLLVFFNITYIPLRDLYLQYLPGVVQQYDPVKGIEPNELTENYLQTVTQLEAAIAAQGPTAANSLAILEQLQKQSLAIVDENPFLLADKSATFARLKRRLRSFVGISSNREAFLTFWSPPFLAANSWPTIQTFFNQKLRPLIASNYFRETNEIGQFVDNFWRIDIYFIGFFALEFGIRTLVISRQTAGISWLDAIARRWYELPLFLPFWRWLRLIPAAVRIHRSRLLNLERLLGQMTHEPAAYLAERVSRFALVRLVNQAKEAVNAGEIAALDHAGNNYVQVGDPNKLDQLTDRLLRLVIYQVMPTIKPDLEALLRHSLQRALKASELYEGLQQIPGIQAIPQDMIAPISDYLAQASCDVLATSYADVEGRLLVDQLSHDFRQALGQELTQGGTQTELQKLLSDLLEEMKLNYIQKAKQQNPEDILEEVDQLDEQAPVTNYS</sequence>
<accession>A0ABW6IBM4</accession>
<dbReference type="Proteomes" id="UP001600165">
    <property type="component" value="Unassembled WGS sequence"/>
</dbReference>
<evidence type="ECO:0000313" key="2">
    <source>
        <dbReference type="EMBL" id="MFE4105558.1"/>
    </source>
</evidence>
<dbReference type="RefSeq" id="WP_377962337.1">
    <property type="nucleotide sequence ID" value="NZ_JBHZOL010000028.1"/>
</dbReference>